<evidence type="ECO:0000256" key="1">
    <source>
        <dbReference type="SAM" id="SignalP"/>
    </source>
</evidence>
<evidence type="ECO:0000313" key="3">
    <source>
        <dbReference type="Proteomes" id="UP000034022"/>
    </source>
</evidence>
<keyword evidence="1" id="KW-0732">Signal</keyword>
<feature type="signal peptide" evidence="1">
    <location>
        <begin position="1"/>
        <end position="20"/>
    </location>
</feature>
<sequence length="247" mass="26262">MKYLFVVIFLCLIVTSPLSAGNYTTTEDGKIVFHIESLDHNSRANLEVSYPGNESGSIHVDNVYVISLHESSTDEQGGKANSLFGKSEVIISASGTITIKGEGMSGGNSVIKTEFAEARAERTQTFLFDGKCLTVIDAKENISIEGYTAAYTSSDGRYVGAEVSGKTVIGSNDFSAKIVNQGWVTAKSRDQNGPNYITAIGNAGYNALPNTTGFAKTEAYTQMGTDKYGGISATGFVQSVVNTKPNN</sequence>
<accession>A0A0G0MB30</accession>
<protein>
    <submittedName>
        <fullName evidence="2">Uncharacterized protein</fullName>
    </submittedName>
</protein>
<dbReference type="Proteomes" id="UP000034022">
    <property type="component" value="Unassembled WGS sequence"/>
</dbReference>
<feature type="chain" id="PRO_5002533504" evidence="1">
    <location>
        <begin position="21"/>
        <end position="247"/>
    </location>
</feature>
<proteinExistence type="predicted"/>
<evidence type="ECO:0000313" key="2">
    <source>
        <dbReference type="EMBL" id="KKQ70964.1"/>
    </source>
</evidence>
<gene>
    <name evidence="2" type="ORF">US91_C0002G0043</name>
</gene>
<name>A0A0G0MB30_9BACT</name>
<reference evidence="2" key="1">
    <citation type="journal article" date="2015" name="Nature">
        <title>rRNA introns, odd ribosomes, and small enigmatic genomes across a large radiation of phyla.</title>
        <authorList>
            <person name="Brown C.T."/>
            <person name="Hug L.A."/>
            <person name="Thomas B.C."/>
            <person name="Sharon I."/>
            <person name="Castelle C.J."/>
            <person name="Singh A."/>
            <person name="Wilkins M.J."/>
            <person name="Williams K.H."/>
            <person name="Banfield J.F."/>
        </authorList>
    </citation>
    <scope>NUCLEOTIDE SEQUENCE [LARGE SCALE GENOMIC DNA]</scope>
</reference>
<dbReference type="EMBL" id="LBUU01000002">
    <property type="protein sequence ID" value="KKQ70964.1"/>
    <property type="molecule type" value="Genomic_DNA"/>
</dbReference>
<organism evidence="2 3">
    <name type="scientific">Candidatus Falkowbacteria bacterium GW2011_GWE1_38_31</name>
    <dbReference type="NCBI Taxonomy" id="1618638"/>
    <lineage>
        <taxon>Bacteria</taxon>
        <taxon>Candidatus Falkowiibacteriota</taxon>
    </lineage>
</organism>
<comment type="caution">
    <text evidence="2">The sequence shown here is derived from an EMBL/GenBank/DDBJ whole genome shotgun (WGS) entry which is preliminary data.</text>
</comment>
<dbReference type="AlphaFoldDB" id="A0A0G0MB30"/>